<organism evidence="1 2">
    <name type="scientific">Halopelagius inordinatus</name>
    <dbReference type="NCBI Taxonomy" id="553467"/>
    <lineage>
        <taxon>Archaea</taxon>
        <taxon>Methanobacteriati</taxon>
        <taxon>Methanobacteriota</taxon>
        <taxon>Stenosarchaea group</taxon>
        <taxon>Halobacteria</taxon>
        <taxon>Halobacteriales</taxon>
        <taxon>Haloferacaceae</taxon>
    </lineage>
</organism>
<evidence type="ECO:0000313" key="2">
    <source>
        <dbReference type="Proteomes" id="UP000198876"/>
    </source>
</evidence>
<gene>
    <name evidence="1" type="ORF">SAMN04488063_1662</name>
</gene>
<sequence>MTHSRYNLSNVNKAIQNPSLFLEEMERLSKPKNINKILNKILFEKDYGDQANVMAEDWDNLIILDGFRYDYFEQYNTIDGELSRITSQGSHSTEFLEKTFVGRQFHDTVYITANPHAPRLVDDDVFYLMESVYDADRETAAREHYPEQVIEMALPVIEGYPNKRHIIHMMQPNVPFLGPTAEKIRERLYSEEGVTFVNMEPSDVPESFSPREELGTIKEACEKGYISEVSLREAYRENVKIALEYAQQLLDEIEGKTAITADHGEMLGERVPPLYYKQYSHERHIYTDELRHVPWLVIDSDERREIYSEDPLQDSQLADDTVKDRLEKLGYLDYV</sequence>
<dbReference type="Proteomes" id="UP000198876">
    <property type="component" value="Unassembled WGS sequence"/>
</dbReference>
<dbReference type="AlphaFoldDB" id="A0A1I2PV88"/>
<name>A0A1I2PV88_9EURY</name>
<reference evidence="2" key="1">
    <citation type="submission" date="2016-10" db="EMBL/GenBank/DDBJ databases">
        <authorList>
            <person name="Varghese N."/>
            <person name="Submissions S."/>
        </authorList>
    </citation>
    <scope>NUCLEOTIDE SEQUENCE [LARGE SCALE GENOMIC DNA]</scope>
    <source>
        <strain evidence="2">CGMCC 1.7739</strain>
    </source>
</reference>
<evidence type="ECO:0000313" key="1">
    <source>
        <dbReference type="EMBL" id="SFG17526.1"/>
    </source>
</evidence>
<dbReference type="OrthoDB" id="100846at2157"/>
<dbReference type="Gene3D" id="3.40.720.10">
    <property type="entry name" value="Alkaline Phosphatase, subunit A"/>
    <property type="match status" value="1"/>
</dbReference>
<dbReference type="STRING" id="553467.SAMN04488063_1662"/>
<dbReference type="EMBL" id="FOOQ01000001">
    <property type="protein sequence ID" value="SFG17526.1"/>
    <property type="molecule type" value="Genomic_DNA"/>
</dbReference>
<proteinExistence type="predicted"/>
<keyword evidence="2" id="KW-1185">Reference proteome</keyword>
<protein>
    <recommendedName>
        <fullName evidence="3">Sulfatase</fullName>
    </recommendedName>
</protein>
<dbReference type="RefSeq" id="WP_092890941.1">
    <property type="nucleotide sequence ID" value="NZ_FOOQ01000001.1"/>
</dbReference>
<evidence type="ECO:0008006" key="3">
    <source>
        <dbReference type="Google" id="ProtNLM"/>
    </source>
</evidence>
<accession>A0A1I2PV88</accession>
<dbReference type="InterPro" id="IPR017850">
    <property type="entry name" value="Alkaline_phosphatase_core_sf"/>
</dbReference>